<evidence type="ECO:0000256" key="1">
    <source>
        <dbReference type="SAM" id="Phobius"/>
    </source>
</evidence>
<feature type="transmembrane region" description="Helical" evidence="1">
    <location>
        <begin position="96"/>
        <end position="116"/>
    </location>
</feature>
<keyword evidence="3" id="KW-1185">Reference proteome</keyword>
<protein>
    <submittedName>
        <fullName evidence="2">YoaK family protein</fullName>
    </submittedName>
</protein>
<name>A0ABV1K994_9PSEU</name>
<accession>A0ABV1K994</accession>
<gene>
    <name evidence="2" type="ORF">WIS52_11290</name>
</gene>
<dbReference type="RefSeq" id="WP_349298130.1">
    <property type="nucleotide sequence ID" value="NZ_JBEDNQ010000004.1"/>
</dbReference>
<feature type="transmembrane region" description="Helical" evidence="1">
    <location>
        <begin position="205"/>
        <end position="223"/>
    </location>
</feature>
<dbReference type="Proteomes" id="UP001494902">
    <property type="component" value="Unassembled WGS sequence"/>
</dbReference>
<dbReference type="Pfam" id="PF06912">
    <property type="entry name" value="DUF1275"/>
    <property type="match status" value="1"/>
</dbReference>
<reference evidence="2 3" key="1">
    <citation type="submission" date="2024-03" db="EMBL/GenBank/DDBJ databases">
        <title>Draft genome sequence of Pseudonocardia nematodicida JCM 31783.</title>
        <authorList>
            <person name="Butdee W."/>
            <person name="Duangmal K."/>
        </authorList>
    </citation>
    <scope>NUCLEOTIDE SEQUENCE [LARGE SCALE GENOMIC DNA]</scope>
    <source>
        <strain evidence="2 3">JCM 31783</strain>
    </source>
</reference>
<organism evidence="2 3">
    <name type="scientific">Pseudonocardia nematodicida</name>
    <dbReference type="NCBI Taxonomy" id="1206997"/>
    <lineage>
        <taxon>Bacteria</taxon>
        <taxon>Bacillati</taxon>
        <taxon>Actinomycetota</taxon>
        <taxon>Actinomycetes</taxon>
        <taxon>Pseudonocardiales</taxon>
        <taxon>Pseudonocardiaceae</taxon>
        <taxon>Pseudonocardia</taxon>
    </lineage>
</organism>
<keyword evidence="1" id="KW-0472">Membrane</keyword>
<proteinExistence type="predicted"/>
<feature type="transmembrane region" description="Helical" evidence="1">
    <location>
        <begin position="12"/>
        <end position="36"/>
    </location>
</feature>
<evidence type="ECO:0000313" key="3">
    <source>
        <dbReference type="Proteomes" id="UP001494902"/>
    </source>
</evidence>
<dbReference type="EMBL" id="JBEDNQ010000004">
    <property type="protein sequence ID" value="MEQ3551056.1"/>
    <property type="molecule type" value="Genomic_DNA"/>
</dbReference>
<evidence type="ECO:0000313" key="2">
    <source>
        <dbReference type="EMBL" id="MEQ3551056.1"/>
    </source>
</evidence>
<dbReference type="InterPro" id="IPR010699">
    <property type="entry name" value="DUF1275"/>
</dbReference>
<sequence>MSGFDRPEAAPRLLGAVTVVLTAAAGALDAVTFFAFNEVFASTMTGNLVLLGLDVGRGNWLGTAEALCAIGGYVVGLAAGTVVAGLVMRRLPWRNAVGVALTVELALLVLVGAGWYGLSDPDTQTMRAILMVAGGAAAMGVQAAALRYVGPTGTPTNFLTGTVTNWVSAMVELHKPRWDGNSALRIVVIAVAAGAGAVIQLNAPALTYALPVLLVLIAILLMARVTRLNHGGLVEGGPEFAHAPEPDDDEELRAVVGRVHGPDGHGTQAVLTLVGPDGNQVGREETDHEGRYRLHAPSPGVFTLLCLPVDGPPRVATVALESGTTVYDVKSTHALDA</sequence>
<keyword evidence="1" id="KW-0812">Transmembrane</keyword>
<dbReference type="PANTHER" id="PTHR37314:SF4">
    <property type="entry name" value="UPF0700 TRANSMEMBRANE PROTEIN YOAK"/>
    <property type="match status" value="1"/>
</dbReference>
<feature type="transmembrane region" description="Helical" evidence="1">
    <location>
        <begin position="182"/>
        <end position="199"/>
    </location>
</feature>
<keyword evidence="1" id="KW-1133">Transmembrane helix</keyword>
<feature type="transmembrane region" description="Helical" evidence="1">
    <location>
        <begin position="60"/>
        <end position="84"/>
    </location>
</feature>
<dbReference type="PANTHER" id="PTHR37314">
    <property type="entry name" value="SLR0142 PROTEIN"/>
    <property type="match status" value="1"/>
</dbReference>
<feature type="transmembrane region" description="Helical" evidence="1">
    <location>
        <begin position="128"/>
        <end position="149"/>
    </location>
</feature>
<comment type="caution">
    <text evidence="2">The sequence shown here is derived from an EMBL/GenBank/DDBJ whole genome shotgun (WGS) entry which is preliminary data.</text>
</comment>